<dbReference type="SUPFAM" id="SSF47090">
    <property type="entry name" value="PGBD-like"/>
    <property type="match status" value="1"/>
</dbReference>
<dbReference type="InterPro" id="IPR036365">
    <property type="entry name" value="PGBD-like_sf"/>
</dbReference>
<reference evidence="3" key="1">
    <citation type="submission" date="2016-09" db="EMBL/GenBank/DDBJ databases">
        <authorList>
            <person name="Varghese N."/>
            <person name="Submissions S."/>
        </authorList>
    </citation>
    <scope>NUCLEOTIDE SEQUENCE [LARGE SCALE GENOMIC DNA]</scope>
    <source>
        <strain evidence="3">25nlg</strain>
    </source>
</reference>
<organism evidence="2 3">
    <name type="scientific">Shouchella lonarensis</name>
    <dbReference type="NCBI Taxonomy" id="1464122"/>
    <lineage>
        <taxon>Bacteria</taxon>
        <taxon>Bacillati</taxon>
        <taxon>Bacillota</taxon>
        <taxon>Bacilli</taxon>
        <taxon>Bacillales</taxon>
        <taxon>Bacillaceae</taxon>
        <taxon>Shouchella</taxon>
    </lineage>
</organism>
<evidence type="ECO:0000259" key="1">
    <source>
        <dbReference type="Pfam" id="PF01471"/>
    </source>
</evidence>
<keyword evidence="3" id="KW-1185">Reference proteome</keyword>
<evidence type="ECO:0000313" key="2">
    <source>
        <dbReference type="EMBL" id="SDB96129.1"/>
    </source>
</evidence>
<dbReference type="Proteomes" id="UP000242662">
    <property type="component" value="Unassembled WGS sequence"/>
</dbReference>
<sequence length="96" mass="10804">MSRFLWSRPDLPNVTLKVKRPMHRGANVLRVQRALVSLGYPPDKKANQRGADGWYGTKTANAIRRFQRDHGLKVDGIYGPATRAAMLRGVQSLQFA</sequence>
<dbReference type="Gene3D" id="1.10.101.10">
    <property type="entry name" value="PGBD-like superfamily/PGBD"/>
    <property type="match status" value="1"/>
</dbReference>
<dbReference type="RefSeq" id="WP_090775235.1">
    <property type="nucleotide sequence ID" value="NZ_FMYM01000004.1"/>
</dbReference>
<protein>
    <submittedName>
        <fullName evidence="2">Peptidoglycan binding domain-containing protein</fullName>
    </submittedName>
</protein>
<dbReference type="STRING" id="1464122.SAMN05421737_104111"/>
<evidence type="ECO:0000313" key="3">
    <source>
        <dbReference type="Proteomes" id="UP000242662"/>
    </source>
</evidence>
<gene>
    <name evidence="2" type="ORF">SAMN05421737_104111</name>
</gene>
<dbReference type="OrthoDB" id="9811296at2"/>
<dbReference type="EMBL" id="FMYM01000004">
    <property type="protein sequence ID" value="SDB96129.1"/>
    <property type="molecule type" value="Genomic_DNA"/>
</dbReference>
<accession>A0A1G6HPD2</accession>
<dbReference type="InterPro" id="IPR002477">
    <property type="entry name" value="Peptidoglycan-bd-like"/>
</dbReference>
<dbReference type="Pfam" id="PF01471">
    <property type="entry name" value="PG_binding_1"/>
    <property type="match status" value="1"/>
</dbReference>
<feature type="domain" description="Peptidoglycan binding-like" evidence="1">
    <location>
        <begin position="24"/>
        <end position="86"/>
    </location>
</feature>
<name>A0A1G6HPD2_9BACI</name>
<dbReference type="InterPro" id="IPR036366">
    <property type="entry name" value="PGBDSf"/>
</dbReference>
<dbReference type="AlphaFoldDB" id="A0A1G6HPD2"/>
<proteinExistence type="predicted"/>